<name>A0A4Y4XMI6_HELPX</name>
<gene>
    <name evidence="2" type="ORF">B0X64_02540</name>
</gene>
<organism evidence="2 3">
    <name type="scientific">Helicobacter pylori</name>
    <name type="common">Campylobacter pylori</name>
    <dbReference type="NCBI Taxonomy" id="210"/>
    <lineage>
        <taxon>Bacteria</taxon>
        <taxon>Pseudomonadati</taxon>
        <taxon>Campylobacterota</taxon>
        <taxon>Epsilonproteobacteria</taxon>
        <taxon>Campylobacterales</taxon>
        <taxon>Helicobacteraceae</taxon>
        <taxon>Helicobacter</taxon>
    </lineage>
</organism>
<feature type="non-terminal residue" evidence="2">
    <location>
        <position position="86"/>
    </location>
</feature>
<dbReference type="AlphaFoldDB" id="A0A4Y4XMI6"/>
<evidence type="ECO:0000313" key="3">
    <source>
        <dbReference type="Proteomes" id="UP000319650"/>
    </source>
</evidence>
<accession>A0A4Y4XMI6</accession>
<evidence type="ECO:0000313" key="2">
    <source>
        <dbReference type="EMBL" id="OOQ40908.1"/>
    </source>
</evidence>
<feature type="domain" description="Vacuolating cytotoxin putative" evidence="1">
    <location>
        <begin position="66"/>
        <end position="86"/>
    </location>
</feature>
<proteinExistence type="predicted"/>
<dbReference type="EMBL" id="MUPN01000274">
    <property type="protein sequence ID" value="OOQ40908.1"/>
    <property type="molecule type" value="Genomic_DNA"/>
</dbReference>
<comment type="caution">
    <text evidence="2">The sequence shown here is derived from an EMBL/GenBank/DDBJ whole genome shotgun (WGS) entry which is preliminary data.</text>
</comment>
<dbReference type="InterPro" id="IPR004311">
    <property type="entry name" value="Vacuolating_cytotoxin_put"/>
</dbReference>
<sequence>NDDRADTIFYLNGLNTWNYTNARFTQTYGGKNSALVFNATTPWANSAIPKSNSTVRFGGYEGINWGKTGYITGTFTADRVYITGNM</sequence>
<dbReference type="Pfam" id="PF03077">
    <property type="entry name" value="VacA2"/>
    <property type="match status" value="1"/>
</dbReference>
<dbReference type="RefSeq" id="WP_143429205.1">
    <property type="nucleotide sequence ID" value="NZ_MUPN01000274.1"/>
</dbReference>
<protein>
    <recommendedName>
        <fullName evidence="1">Vacuolating cytotoxin putative domain-containing protein</fullName>
    </recommendedName>
</protein>
<evidence type="ECO:0000259" key="1">
    <source>
        <dbReference type="Pfam" id="PF03077"/>
    </source>
</evidence>
<dbReference type="Proteomes" id="UP000319650">
    <property type="component" value="Unassembled WGS sequence"/>
</dbReference>
<reference evidence="2 3" key="1">
    <citation type="journal article" date="2017" name="Front. Cell. Infect. Microbiol.">
        <title>Whole Genome Sequence and Phylogenetic Analysis Show Helicobacter pylori Strains from Latin America Have Followed a Unique Evolution Pathway.</title>
        <authorList>
            <person name="Munoz-Ramirez Z.Y."/>
            <person name="Mendez-Tenorio A."/>
            <person name="Kato I."/>
            <person name="Bravo M.M."/>
            <person name="Rizzato C."/>
            <person name="Thorell K."/>
            <person name="Torres R.C."/>
            <person name="Aviles-Jimenez F."/>
            <person name="Camorlinga M."/>
            <person name="Canzian F."/>
            <person name="Torres J."/>
        </authorList>
    </citation>
    <scope>NUCLEOTIDE SEQUENCE [LARGE SCALE GENOMIC DNA]</scope>
    <source>
        <strain evidence="2 3">CM22351</strain>
    </source>
</reference>
<feature type="non-terminal residue" evidence="2">
    <location>
        <position position="1"/>
    </location>
</feature>